<gene>
    <name evidence="14" type="ORF">EIN_224180</name>
</gene>
<dbReference type="GO" id="GO:0030126">
    <property type="term" value="C:COPI vesicle coat"/>
    <property type="evidence" value="ECO:0007669"/>
    <property type="project" value="InterPro"/>
</dbReference>
<protein>
    <submittedName>
        <fullName evidence="14">Zeta-coat protein, putative</fullName>
    </submittedName>
</protein>
<evidence type="ECO:0000256" key="3">
    <source>
        <dbReference type="ARBA" id="ARBA00006972"/>
    </source>
</evidence>
<dbReference type="VEuPathDB" id="AmoebaDB:EIN_224180"/>
<evidence type="ECO:0000256" key="12">
    <source>
        <dbReference type="ARBA" id="ARBA00045555"/>
    </source>
</evidence>
<keyword evidence="15" id="KW-1185">Reference proteome</keyword>
<dbReference type="Proteomes" id="UP000014680">
    <property type="component" value="Unassembled WGS sequence"/>
</dbReference>
<dbReference type="GO" id="GO:0000139">
    <property type="term" value="C:Golgi membrane"/>
    <property type="evidence" value="ECO:0007669"/>
    <property type="project" value="UniProtKB-SubCell"/>
</dbReference>
<sequence length="176" mass="19454">MTSPTIKALLITDLDGKRLYSKFYDKNPSVPLAKQIDIEERISKSVGMKGNSELFLLDKYVVIYNTVSDLIIAALTDPNENELFVNTGLSCIVDAFNIIFKKGFDKKVALEFYDKVAITIDEVIDDGIILEVDPEAVANRVNFKNVEGSESSFADVSLSGALSYGKGYLLGLWRGK</sequence>
<evidence type="ECO:0000313" key="15">
    <source>
        <dbReference type="Proteomes" id="UP000014680"/>
    </source>
</evidence>
<keyword evidence="10" id="KW-0472">Membrane</keyword>
<feature type="domain" description="AP complex mu/sigma subunit" evidence="13">
    <location>
        <begin position="5"/>
        <end position="144"/>
    </location>
</feature>
<comment type="subunit">
    <text evidence="4">Oligomeric complex that consists of at least the alpha, beta, beta', gamma, delta, epsilon and zeta subunits.</text>
</comment>
<keyword evidence="9" id="KW-0333">Golgi apparatus</keyword>
<comment type="function">
    <text evidence="12">The coatomer is a cytosolic protein complex that binds to dilysine motifs and reversibly associates with Golgi non-clathrin-coated vesicles, which further mediate biosynthetic protein transport from the ER, via the Golgi up to the trans Golgi network. Coatomer complex is required for budding from Golgi membranes, and is essential for the retrograde Golgi-to-ER transport of dilysine-tagged proteins. The zeta subunit may be involved in regulating the coat assembly and, hence, the rate of biosynthetic protein transport due to its association-dissociation properties with the coatomer complex.</text>
</comment>
<evidence type="ECO:0000256" key="2">
    <source>
        <dbReference type="ARBA" id="ARBA00004347"/>
    </source>
</evidence>
<evidence type="ECO:0000256" key="10">
    <source>
        <dbReference type="ARBA" id="ARBA00023136"/>
    </source>
</evidence>
<evidence type="ECO:0000313" key="14">
    <source>
        <dbReference type="EMBL" id="ELP88175.1"/>
    </source>
</evidence>
<keyword evidence="6" id="KW-0963">Cytoplasm</keyword>
<comment type="subcellular location">
    <subcellularLocation>
        <location evidence="2">Cytoplasmic vesicle</location>
        <location evidence="2">COPI-coated vesicle membrane</location>
        <topology evidence="2">Peripheral membrane protein</topology>
        <orientation evidence="2">Cytoplasmic side</orientation>
    </subcellularLocation>
    <subcellularLocation>
        <location evidence="1">Golgi apparatus membrane</location>
        <topology evidence="1">Peripheral membrane protein</topology>
        <orientation evidence="1">Cytoplasmic side</orientation>
    </subcellularLocation>
</comment>
<dbReference type="PANTHER" id="PTHR11043:SF0">
    <property type="entry name" value="COATOMER SUBUNIT ZETA"/>
    <property type="match status" value="1"/>
</dbReference>
<dbReference type="GO" id="GO:0006886">
    <property type="term" value="P:intracellular protein transport"/>
    <property type="evidence" value="ECO:0007669"/>
    <property type="project" value="TreeGrafter"/>
</dbReference>
<dbReference type="KEGG" id="eiv:EIN_224180"/>
<dbReference type="AlphaFoldDB" id="A0A0A1U5N8"/>
<dbReference type="EMBL" id="KB206756">
    <property type="protein sequence ID" value="ELP88175.1"/>
    <property type="molecule type" value="Genomic_DNA"/>
</dbReference>
<evidence type="ECO:0000256" key="4">
    <source>
        <dbReference type="ARBA" id="ARBA00011775"/>
    </source>
</evidence>
<evidence type="ECO:0000256" key="9">
    <source>
        <dbReference type="ARBA" id="ARBA00023034"/>
    </source>
</evidence>
<evidence type="ECO:0000256" key="5">
    <source>
        <dbReference type="ARBA" id="ARBA00022448"/>
    </source>
</evidence>
<keyword evidence="14" id="KW-0946">Virion</keyword>
<dbReference type="FunFam" id="3.30.450.60:FF:000036">
    <property type="entry name" value="Clathrin adaptor complex small chain subfamily protein"/>
    <property type="match status" value="1"/>
</dbReference>
<keyword evidence="5" id="KW-0813">Transport</keyword>
<dbReference type="InterPro" id="IPR011012">
    <property type="entry name" value="Longin-like_dom_sf"/>
</dbReference>
<proteinExistence type="inferred from homology"/>
<name>A0A0A1U5N8_ENTIV</name>
<comment type="similarity">
    <text evidence="3">Belongs to the adaptor complexes small subunit family.</text>
</comment>
<evidence type="ECO:0000256" key="7">
    <source>
        <dbReference type="ARBA" id="ARBA00022892"/>
    </source>
</evidence>
<organism evidence="14 15">
    <name type="scientific">Entamoeba invadens IP1</name>
    <dbReference type="NCBI Taxonomy" id="370355"/>
    <lineage>
        <taxon>Eukaryota</taxon>
        <taxon>Amoebozoa</taxon>
        <taxon>Evosea</taxon>
        <taxon>Archamoebae</taxon>
        <taxon>Mastigamoebida</taxon>
        <taxon>Entamoebidae</taxon>
        <taxon>Entamoeba</taxon>
    </lineage>
</organism>
<dbReference type="Gene3D" id="3.30.450.60">
    <property type="match status" value="1"/>
</dbReference>
<dbReference type="GO" id="GO:0006891">
    <property type="term" value="P:intra-Golgi vesicle-mediated transport"/>
    <property type="evidence" value="ECO:0007669"/>
    <property type="project" value="TreeGrafter"/>
</dbReference>
<dbReference type="GO" id="GO:0006890">
    <property type="term" value="P:retrograde vesicle-mediated transport, Golgi to endoplasmic reticulum"/>
    <property type="evidence" value="ECO:0007669"/>
    <property type="project" value="InterPro"/>
</dbReference>
<keyword evidence="8" id="KW-0653">Protein transport</keyword>
<evidence type="ECO:0000259" key="13">
    <source>
        <dbReference type="Pfam" id="PF01217"/>
    </source>
</evidence>
<dbReference type="InterPro" id="IPR022775">
    <property type="entry name" value="AP_mu_sigma_su"/>
</dbReference>
<dbReference type="PANTHER" id="PTHR11043">
    <property type="entry name" value="ZETA-COAT PROTEIN"/>
    <property type="match status" value="1"/>
</dbReference>
<keyword evidence="11" id="KW-0968">Cytoplasmic vesicle</keyword>
<reference evidence="14 15" key="1">
    <citation type="submission" date="2012-10" db="EMBL/GenBank/DDBJ databases">
        <authorList>
            <person name="Zafar N."/>
            <person name="Inman J."/>
            <person name="Hall N."/>
            <person name="Lorenzi H."/>
            <person name="Caler E."/>
        </authorList>
    </citation>
    <scope>NUCLEOTIDE SEQUENCE [LARGE SCALE GENOMIC DNA]</scope>
    <source>
        <strain evidence="14 15">IP1</strain>
    </source>
</reference>
<dbReference type="OMA" id="MNCLFES"/>
<dbReference type="SUPFAM" id="SSF64356">
    <property type="entry name" value="SNARE-like"/>
    <property type="match status" value="1"/>
</dbReference>
<keyword evidence="14" id="KW-0167">Capsid protein</keyword>
<keyword evidence="7" id="KW-0931">ER-Golgi transport</keyword>
<evidence type="ECO:0000256" key="1">
    <source>
        <dbReference type="ARBA" id="ARBA00004255"/>
    </source>
</evidence>
<dbReference type="GeneID" id="14887224"/>
<accession>A0A0A1U5N8</accession>
<evidence type="ECO:0000256" key="11">
    <source>
        <dbReference type="ARBA" id="ARBA00023329"/>
    </source>
</evidence>
<dbReference type="Pfam" id="PF01217">
    <property type="entry name" value="Clat_adaptor_s"/>
    <property type="match status" value="1"/>
</dbReference>
<evidence type="ECO:0000256" key="6">
    <source>
        <dbReference type="ARBA" id="ARBA00022490"/>
    </source>
</evidence>
<evidence type="ECO:0000256" key="8">
    <source>
        <dbReference type="ARBA" id="ARBA00022927"/>
    </source>
</evidence>
<dbReference type="RefSeq" id="XP_004254946.1">
    <property type="nucleotide sequence ID" value="XM_004254898.1"/>
</dbReference>
<dbReference type="OrthoDB" id="10249988at2759"/>
<dbReference type="InterPro" id="IPR039652">
    <property type="entry name" value="Coatomer_zeta"/>
</dbReference>